<keyword evidence="2" id="KW-0560">Oxidoreductase</keyword>
<dbReference type="KEGG" id="azm:DM194_26665"/>
<sequence>MKSQYTPETIARLYRSLYFIRHYEERVAAIYPSDKIKSPVHLSIGQEFISVGVCDVLRPDDAVSGTYRGHAAYLAKGGDPAAMMAEMYGKATGSAAGRGGSMHLIDTKANVLGASAVVGTTIPIAAGYALALKRQKTDRVVVAFFGDGASEEGCFYETLNFAALHKLPILFVCENNFYAIHEPQTKRWATDRFCERVATFGIDARKITSGDLFEVRDTAAELVAKLRRGEGPALIECHAYRWREHVGPNEDYDQGYRPRTEMEPWEARDEVPRIAALLPEAQRAAIEAEAQAAIEAAVAFAEQSPFPAAEELYRHVFA</sequence>
<dbReference type="PANTHER" id="PTHR11516">
    <property type="entry name" value="PYRUVATE DEHYDROGENASE E1 COMPONENT, ALPHA SUBUNIT BACTERIAL AND ORGANELLAR"/>
    <property type="match status" value="1"/>
</dbReference>
<organism evidence="7 8">
    <name type="scientific">Azospirillum ramasamyi</name>
    <dbReference type="NCBI Taxonomy" id="682998"/>
    <lineage>
        <taxon>Bacteria</taxon>
        <taxon>Pseudomonadati</taxon>
        <taxon>Pseudomonadota</taxon>
        <taxon>Alphaproteobacteria</taxon>
        <taxon>Rhodospirillales</taxon>
        <taxon>Azospirillaceae</taxon>
        <taxon>Azospirillum</taxon>
    </lineage>
</organism>
<dbReference type="EMBL" id="CP029835">
    <property type="protein sequence ID" value="AWU97876.1"/>
    <property type="molecule type" value="Genomic_DNA"/>
</dbReference>
<dbReference type="GO" id="GO:0004739">
    <property type="term" value="F:pyruvate dehydrogenase (acetyl-transferring) activity"/>
    <property type="evidence" value="ECO:0007669"/>
    <property type="project" value="UniProtKB-EC"/>
</dbReference>
<keyword evidence="3" id="KW-0786">Thiamine pyrophosphate</keyword>
<dbReference type="RefSeq" id="WP_111070671.1">
    <property type="nucleotide sequence ID" value="NZ_CP029835.1"/>
</dbReference>
<evidence type="ECO:0000256" key="3">
    <source>
        <dbReference type="ARBA" id="ARBA00023052"/>
    </source>
</evidence>
<evidence type="ECO:0000256" key="2">
    <source>
        <dbReference type="ARBA" id="ARBA00023002"/>
    </source>
</evidence>
<evidence type="ECO:0000256" key="1">
    <source>
        <dbReference type="ARBA" id="ARBA00001964"/>
    </source>
</evidence>
<keyword evidence="8" id="KW-1185">Reference proteome</keyword>
<evidence type="ECO:0000256" key="5">
    <source>
        <dbReference type="ARBA" id="ARBA00051231"/>
    </source>
</evidence>
<feature type="domain" description="Dehydrogenase E1 component" evidence="6">
    <location>
        <begin position="18"/>
        <end position="309"/>
    </location>
</feature>
<keyword evidence="7" id="KW-0614">Plasmid</keyword>
<evidence type="ECO:0000313" key="8">
    <source>
        <dbReference type="Proteomes" id="UP000249605"/>
    </source>
</evidence>
<evidence type="ECO:0000259" key="6">
    <source>
        <dbReference type="Pfam" id="PF00676"/>
    </source>
</evidence>
<comment type="function">
    <text evidence="4">The pyruvate dehydrogenase complex catalyzes the overall conversion of pyruvate to acetyl-CoA and CO(2). It contains multiple copies of three enzymatic components: pyruvate dehydrogenase (E1), dihydrolipoamide acetyltransferase (E2) and lipoamide dehydrogenase (E3).</text>
</comment>
<dbReference type="InterPro" id="IPR029061">
    <property type="entry name" value="THDP-binding"/>
</dbReference>
<comment type="cofactor">
    <cofactor evidence="1">
        <name>thiamine diphosphate</name>
        <dbReference type="ChEBI" id="CHEBI:58937"/>
    </cofactor>
</comment>
<dbReference type="OrthoDB" id="9766715at2"/>
<dbReference type="Gene3D" id="3.40.50.970">
    <property type="match status" value="1"/>
</dbReference>
<dbReference type="CDD" id="cd02000">
    <property type="entry name" value="TPP_E1_PDC_ADC_BCADC"/>
    <property type="match status" value="1"/>
</dbReference>
<dbReference type="Pfam" id="PF00676">
    <property type="entry name" value="E1_dh"/>
    <property type="match status" value="1"/>
</dbReference>
<name>A0A2U9SGR6_9PROT</name>
<dbReference type="Proteomes" id="UP000249605">
    <property type="component" value="Plasmid unnamed5"/>
</dbReference>
<evidence type="ECO:0000313" key="7">
    <source>
        <dbReference type="EMBL" id="AWU97876.1"/>
    </source>
</evidence>
<comment type="catalytic activity">
    <reaction evidence="5">
        <text>N(6)-[(R)-lipoyl]-L-lysyl-[protein] + pyruvate + H(+) = N(6)-[(R)-S(8)-acetyldihydrolipoyl]-L-lysyl-[protein] + CO2</text>
        <dbReference type="Rhea" id="RHEA:19189"/>
        <dbReference type="Rhea" id="RHEA-COMP:10474"/>
        <dbReference type="Rhea" id="RHEA-COMP:10478"/>
        <dbReference type="ChEBI" id="CHEBI:15361"/>
        <dbReference type="ChEBI" id="CHEBI:15378"/>
        <dbReference type="ChEBI" id="CHEBI:16526"/>
        <dbReference type="ChEBI" id="CHEBI:83099"/>
        <dbReference type="ChEBI" id="CHEBI:83111"/>
        <dbReference type="EC" id="1.2.4.1"/>
    </reaction>
</comment>
<dbReference type="GO" id="GO:0006086">
    <property type="term" value="P:pyruvate decarboxylation to acetyl-CoA"/>
    <property type="evidence" value="ECO:0007669"/>
    <property type="project" value="TreeGrafter"/>
</dbReference>
<dbReference type="AlphaFoldDB" id="A0A2U9SGR6"/>
<evidence type="ECO:0000256" key="4">
    <source>
        <dbReference type="ARBA" id="ARBA00025211"/>
    </source>
</evidence>
<protein>
    <submittedName>
        <fullName evidence="7">Thiamine pyrophosphate-dependent dehydrogenase E1 component subunit alpha</fullName>
    </submittedName>
</protein>
<accession>A0A2U9SGR6</accession>
<dbReference type="InterPro" id="IPR050642">
    <property type="entry name" value="PDH_E1_Alpha_Subunit"/>
</dbReference>
<gene>
    <name evidence="7" type="ORF">DM194_26665</name>
</gene>
<dbReference type="PANTHER" id="PTHR11516:SF60">
    <property type="entry name" value="PYRUVATE DEHYDROGENASE E1 COMPONENT SUBUNIT ALPHA"/>
    <property type="match status" value="1"/>
</dbReference>
<dbReference type="InterPro" id="IPR001017">
    <property type="entry name" value="DH_E1"/>
</dbReference>
<reference evidence="7 8" key="1">
    <citation type="submission" date="2018-06" db="EMBL/GenBank/DDBJ databases">
        <title>Complete genome sequencing of Azospirillum sp. M2T2B2.</title>
        <authorList>
            <person name="Heo J."/>
            <person name="Kim S.-J."/>
            <person name="Kwon S.-W."/>
            <person name="Anandham R."/>
        </authorList>
    </citation>
    <scope>NUCLEOTIDE SEQUENCE [LARGE SCALE GENOMIC DNA]</scope>
    <source>
        <strain evidence="7 8">M2T2B2</strain>
        <plasmid evidence="7 8">unnamed5</plasmid>
    </source>
</reference>
<geneLocation type="plasmid" evidence="7 8">
    <name>unnamed5</name>
</geneLocation>
<proteinExistence type="predicted"/>
<dbReference type="SUPFAM" id="SSF52518">
    <property type="entry name" value="Thiamin diphosphate-binding fold (THDP-binding)"/>
    <property type="match status" value="1"/>
</dbReference>